<dbReference type="EMBL" id="FXAM01000001">
    <property type="protein sequence ID" value="SMF95406.1"/>
    <property type="molecule type" value="Genomic_DNA"/>
</dbReference>
<dbReference type="Proteomes" id="UP000192923">
    <property type="component" value="Unassembled WGS sequence"/>
</dbReference>
<reference evidence="1 2" key="1">
    <citation type="submission" date="2016-12" db="EMBL/GenBank/DDBJ databases">
        <authorList>
            <person name="Song W.-J."/>
            <person name="Kurnit D.M."/>
        </authorList>
    </citation>
    <scope>NUCLEOTIDE SEQUENCE [LARGE SCALE GENOMIC DNA]</scope>
    <source>
        <strain evidence="1 2">175</strain>
    </source>
</reference>
<keyword evidence="2" id="KW-1185">Reference proteome</keyword>
<proteinExistence type="predicted"/>
<dbReference type="RefSeq" id="WP_085213613.1">
    <property type="nucleotide sequence ID" value="NZ_FXAM01000001.1"/>
</dbReference>
<name>A0A1Y6CYN0_9GAMM</name>
<evidence type="ECO:0000313" key="1">
    <source>
        <dbReference type="EMBL" id="SMF95406.1"/>
    </source>
</evidence>
<gene>
    <name evidence="1" type="ORF">SAMN02949497_2769</name>
</gene>
<evidence type="ECO:0000313" key="2">
    <source>
        <dbReference type="Proteomes" id="UP000192923"/>
    </source>
</evidence>
<accession>A0A1Y6CYN0</accession>
<dbReference type="OrthoDB" id="5567734at2"/>
<dbReference type="AlphaFoldDB" id="A0A1Y6CYN0"/>
<sequence length="136" mass="14917">MKHIEPPAPSVVHNQVPGRIRLFVPVIKHKRTFAGLLRQNLLKGPAGKGIYHAEPNIVTGTVLIKYHRAVYSETEILGWVERIARKIALGEIEITAKHKNPRLGKMLPGAFFTRELLVSICGNVIAGLVLAAMVSG</sequence>
<protein>
    <submittedName>
        <fullName evidence="1">Uncharacterized protein</fullName>
    </submittedName>
</protein>
<dbReference type="STRING" id="1760988.SAMN02949497_2769"/>
<dbReference type="Pfam" id="PF19991">
    <property type="entry name" value="HMA_2"/>
    <property type="match status" value="1"/>
</dbReference>
<organism evidence="1 2">
    <name type="scientific">Methylomagnum ishizawai</name>
    <dbReference type="NCBI Taxonomy" id="1760988"/>
    <lineage>
        <taxon>Bacteria</taxon>
        <taxon>Pseudomonadati</taxon>
        <taxon>Pseudomonadota</taxon>
        <taxon>Gammaproteobacteria</taxon>
        <taxon>Methylococcales</taxon>
        <taxon>Methylococcaceae</taxon>
        <taxon>Methylomagnum</taxon>
    </lineage>
</organism>